<feature type="region of interest" description="Disordered" evidence="1">
    <location>
        <begin position="1"/>
        <end position="53"/>
    </location>
</feature>
<evidence type="ECO:0000256" key="1">
    <source>
        <dbReference type="SAM" id="MobiDB-lite"/>
    </source>
</evidence>
<keyword evidence="3" id="KW-1185">Reference proteome</keyword>
<dbReference type="GeneID" id="20362346"/>
<dbReference type="Proteomes" id="UP000007978">
    <property type="component" value="Chromosome 2"/>
</dbReference>
<gene>
    <name evidence="2" type="ORF">FPSE_03727</name>
</gene>
<accession>K3W1L2</accession>
<dbReference type="KEGG" id="fpu:FPSE_03727"/>
<proteinExistence type="predicted"/>
<dbReference type="HOGENOM" id="CLU_2346781_0_0_1"/>
<protein>
    <submittedName>
        <fullName evidence="2">Uncharacterized protein</fullName>
    </submittedName>
</protein>
<comment type="caution">
    <text evidence="2">The sequence shown here is derived from an EMBL/GenBank/DDBJ whole genome shotgun (WGS) entry which is preliminary data.</text>
</comment>
<evidence type="ECO:0000313" key="2">
    <source>
        <dbReference type="EMBL" id="EKJ76095.1"/>
    </source>
</evidence>
<evidence type="ECO:0000313" key="3">
    <source>
        <dbReference type="Proteomes" id="UP000007978"/>
    </source>
</evidence>
<sequence>MPSKTEVSDVSSANATHGSATPPSDKGTMISSNGPASSHYPVAETQDERKKRQDELLIGVGSHVNKGKSLTVDDEATYHCFVPDSQKRKHDTHRRQG</sequence>
<dbReference type="AlphaFoldDB" id="K3W1L2"/>
<dbReference type="EMBL" id="AFNW01000078">
    <property type="protein sequence ID" value="EKJ76095.1"/>
    <property type="molecule type" value="Genomic_DNA"/>
</dbReference>
<dbReference type="OrthoDB" id="10378499at2759"/>
<reference evidence="2 3" key="1">
    <citation type="journal article" date="2012" name="PLoS Pathog.">
        <title>Comparative pathogenomics reveals horizontally acquired novel virulence genes in fungi infecting cereal hosts.</title>
        <authorList>
            <person name="Gardiner D.M."/>
            <person name="McDonald M.C."/>
            <person name="Covarelli L."/>
            <person name="Solomon P.S."/>
            <person name="Rusu A.G."/>
            <person name="Marshall M."/>
            <person name="Kazan K."/>
            <person name="Chakraborty S."/>
            <person name="McDonald B.A."/>
            <person name="Manners J.M."/>
        </authorList>
    </citation>
    <scope>NUCLEOTIDE SEQUENCE [LARGE SCALE GENOMIC DNA]</scope>
    <source>
        <strain evidence="2 3">CS3096</strain>
    </source>
</reference>
<feature type="compositionally biased region" description="Polar residues" evidence="1">
    <location>
        <begin position="8"/>
        <end position="22"/>
    </location>
</feature>
<organism evidence="2 3">
    <name type="scientific">Fusarium pseudograminearum (strain CS3096)</name>
    <name type="common">Wheat and barley crown-rot fungus</name>
    <dbReference type="NCBI Taxonomy" id="1028729"/>
    <lineage>
        <taxon>Eukaryota</taxon>
        <taxon>Fungi</taxon>
        <taxon>Dikarya</taxon>
        <taxon>Ascomycota</taxon>
        <taxon>Pezizomycotina</taxon>
        <taxon>Sordariomycetes</taxon>
        <taxon>Hypocreomycetidae</taxon>
        <taxon>Hypocreales</taxon>
        <taxon>Nectriaceae</taxon>
        <taxon>Fusarium</taxon>
    </lineage>
</organism>
<name>K3W1L2_FUSPC</name>
<dbReference type="RefSeq" id="XP_009255121.1">
    <property type="nucleotide sequence ID" value="XM_009256846.1"/>
</dbReference>